<dbReference type="InterPro" id="IPR016195">
    <property type="entry name" value="Pol/histidinol_Pase-like"/>
</dbReference>
<evidence type="ECO:0000256" key="4">
    <source>
        <dbReference type="ARBA" id="ARBA00022759"/>
    </source>
</evidence>
<protein>
    <recommendedName>
        <fullName evidence="6">Ribonuclease P protein component 3</fullName>
        <shortName evidence="6">RNase P component 3</shortName>
        <ecNumber evidence="6">3.1.26.5</ecNumber>
    </recommendedName>
    <alternativeName>
        <fullName evidence="6">Rpp30</fullName>
    </alternativeName>
</protein>
<dbReference type="InterPro" id="IPR023539">
    <property type="entry name" value="RNase_P_comp-3_arc"/>
</dbReference>
<evidence type="ECO:0000256" key="3">
    <source>
        <dbReference type="ARBA" id="ARBA00022722"/>
    </source>
</evidence>
<dbReference type="HAMAP" id="MF_00756">
    <property type="entry name" value="RNase_P_3"/>
    <property type="match status" value="1"/>
</dbReference>
<name>A0AA96V7Z9_9EURY</name>
<dbReference type="GO" id="GO:0001682">
    <property type="term" value="P:tRNA 5'-leader removal"/>
    <property type="evidence" value="ECO:0007669"/>
    <property type="project" value="UniProtKB-UniRule"/>
</dbReference>
<feature type="region of interest" description="Disordered" evidence="7">
    <location>
        <begin position="1"/>
        <end position="20"/>
    </location>
</feature>
<reference evidence="8 9" key="1">
    <citation type="submission" date="2023-07" db="EMBL/GenBank/DDBJ databases">
        <title>Closed genome sequence of Methanimicrococcus sp. Es2.</title>
        <authorList>
            <person name="Protasov E."/>
            <person name="Platt K."/>
            <person name="Reeh H."/>
            <person name="Poehlein A."/>
            <person name="Daniel R."/>
            <person name="Brune A."/>
        </authorList>
    </citation>
    <scope>NUCLEOTIDE SEQUENCE [LARGE SCALE GENOMIC DNA]</scope>
    <source>
        <strain evidence="8 9">Es2</strain>
    </source>
</reference>
<evidence type="ECO:0000256" key="7">
    <source>
        <dbReference type="SAM" id="MobiDB-lite"/>
    </source>
</evidence>
<keyword evidence="5 6" id="KW-0378">Hydrolase</keyword>
<dbReference type="EC" id="3.1.26.5" evidence="6"/>
<keyword evidence="3 6" id="KW-0540">Nuclease</keyword>
<dbReference type="InterPro" id="IPR002738">
    <property type="entry name" value="RNase_P_p30"/>
</dbReference>
<dbReference type="GeneID" id="85196907"/>
<keyword evidence="1 6" id="KW-0963">Cytoplasm</keyword>
<evidence type="ECO:0000256" key="5">
    <source>
        <dbReference type="ARBA" id="ARBA00022801"/>
    </source>
</evidence>
<comment type="subunit">
    <text evidence="6">Consists of a catalytic RNA component and at least 4-5 protein subunits.</text>
</comment>
<organism evidence="8 9">
    <name type="scientific">Methanimicrococcus stummii</name>
    <dbReference type="NCBI Taxonomy" id="3028294"/>
    <lineage>
        <taxon>Archaea</taxon>
        <taxon>Methanobacteriati</taxon>
        <taxon>Methanobacteriota</taxon>
        <taxon>Stenosarchaea group</taxon>
        <taxon>Methanomicrobia</taxon>
        <taxon>Methanosarcinales</taxon>
        <taxon>Methanosarcinaceae</taxon>
        <taxon>Methanimicrococcus</taxon>
    </lineage>
</organism>
<gene>
    <name evidence="6" type="primary">rnp3</name>
    <name evidence="8" type="ORF">MmiEs2_04580</name>
</gene>
<dbReference type="SUPFAM" id="SSF89550">
    <property type="entry name" value="PHP domain-like"/>
    <property type="match status" value="1"/>
</dbReference>
<dbReference type="RefSeq" id="WP_316559818.1">
    <property type="nucleotide sequence ID" value="NZ_CP131062.1"/>
</dbReference>
<dbReference type="KEGG" id="mees:MmiEs2_04580"/>
<keyword evidence="4 6" id="KW-0255">Endonuclease</keyword>
<comment type="similarity">
    <text evidence="6">Belongs to the eukaryotic/archaeal RNase P protein component 3 family.</text>
</comment>
<dbReference type="GO" id="GO:0030677">
    <property type="term" value="C:ribonuclease P complex"/>
    <property type="evidence" value="ECO:0007669"/>
    <property type="project" value="UniProtKB-UniRule"/>
</dbReference>
<dbReference type="GO" id="GO:0004526">
    <property type="term" value="F:ribonuclease P activity"/>
    <property type="evidence" value="ECO:0007669"/>
    <property type="project" value="UniProtKB-UniRule"/>
</dbReference>
<dbReference type="EMBL" id="CP131062">
    <property type="protein sequence ID" value="WNY28274.1"/>
    <property type="molecule type" value="Genomic_DNA"/>
</dbReference>
<dbReference type="Gene3D" id="3.20.20.140">
    <property type="entry name" value="Metal-dependent hydrolases"/>
    <property type="match status" value="1"/>
</dbReference>
<dbReference type="GO" id="GO:0005737">
    <property type="term" value="C:cytoplasm"/>
    <property type="evidence" value="ECO:0007669"/>
    <property type="project" value="UniProtKB-SubCell"/>
</dbReference>
<keyword evidence="9" id="KW-1185">Reference proteome</keyword>
<accession>A0AA96V7Z9</accession>
<evidence type="ECO:0000313" key="9">
    <source>
        <dbReference type="Proteomes" id="UP001302662"/>
    </source>
</evidence>
<dbReference type="Proteomes" id="UP001302662">
    <property type="component" value="Chromosome"/>
</dbReference>
<evidence type="ECO:0000256" key="2">
    <source>
        <dbReference type="ARBA" id="ARBA00022694"/>
    </source>
</evidence>
<evidence type="ECO:0000313" key="8">
    <source>
        <dbReference type="EMBL" id="WNY28274.1"/>
    </source>
</evidence>
<evidence type="ECO:0000256" key="6">
    <source>
        <dbReference type="HAMAP-Rule" id="MF_00756"/>
    </source>
</evidence>
<sequence length="300" mass="33297">MAANKTANQNSSQTGNRNFQSDSGKRYFDFVSADFIEELCFRAAEGLDPEDFFSYSEEIHSFFKRFGLTDVIIFKKVGKDKSTGGFSGVCDALFNGNGGEPSVRYYRGVEIEAENENTLSALIRKERPGADFIAVRSSDEKVIRAAAESSDADLVIPISVSDSAGKTYGAGSIHVSGGRINHIVAKIARDKKTAFGFDIYPFLQTKGYRRSKIFADAMDMIPILRKYQVPVLLFSGADSFYDMRGPYESEAFGRLLGLSQDETKAAVSLYFEEIIERRKKQKSGQIIMSGVEIVEDEMND</sequence>
<keyword evidence="2 6" id="KW-0819">tRNA processing</keyword>
<comment type="function">
    <text evidence="6">Part of ribonuclease P, a protein complex that generates mature tRNA molecules by cleaving their 5'-ends.</text>
</comment>
<dbReference type="AlphaFoldDB" id="A0AA96V7Z9"/>
<comment type="catalytic activity">
    <reaction evidence="6">
        <text>Endonucleolytic cleavage of RNA, removing 5'-extranucleotides from tRNA precursor.</text>
        <dbReference type="EC" id="3.1.26.5"/>
    </reaction>
</comment>
<proteinExistence type="inferred from homology"/>
<comment type="subcellular location">
    <subcellularLocation>
        <location evidence="6">Cytoplasm</location>
    </subcellularLocation>
</comment>
<evidence type="ECO:0000256" key="1">
    <source>
        <dbReference type="ARBA" id="ARBA00022490"/>
    </source>
</evidence>
<dbReference type="Pfam" id="PF01876">
    <property type="entry name" value="RNase_P_p30"/>
    <property type="match status" value="1"/>
</dbReference>